<proteinExistence type="predicted"/>
<evidence type="ECO:0000313" key="2">
    <source>
        <dbReference type="EMBL" id="KAF7424910.1"/>
    </source>
</evidence>
<dbReference type="SUPFAM" id="SSF101908">
    <property type="entry name" value="Putative isomerase YbhE"/>
    <property type="match status" value="1"/>
</dbReference>
<evidence type="ECO:0000256" key="1">
    <source>
        <dbReference type="SAM" id="Phobius"/>
    </source>
</evidence>
<dbReference type="InterPro" id="IPR015943">
    <property type="entry name" value="WD40/YVTN_repeat-like_dom_sf"/>
</dbReference>
<feature type="transmembrane region" description="Helical" evidence="1">
    <location>
        <begin position="284"/>
        <end position="306"/>
    </location>
</feature>
<protein>
    <submittedName>
        <fullName evidence="2">Uncharacterized protein</fullName>
    </submittedName>
</protein>
<dbReference type="EMBL" id="JACETU010000007">
    <property type="protein sequence ID" value="KAF7424910.1"/>
    <property type="molecule type" value="Genomic_DNA"/>
</dbReference>
<keyword evidence="1" id="KW-0472">Membrane</keyword>
<dbReference type="GeneID" id="59380039"/>
<dbReference type="OrthoDB" id="3238562at2759"/>
<gene>
    <name evidence="2" type="ORF">PC9H_010221</name>
</gene>
<comment type="caution">
    <text evidence="2">The sequence shown here is derived from an EMBL/GenBank/DDBJ whole genome shotgun (WGS) entry which is preliminary data.</text>
</comment>
<keyword evidence="1" id="KW-0812">Transmembrane</keyword>
<dbReference type="Proteomes" id="UP000623687">
    <property type="component" value="Unassembled WGS sequence"/>
</dbReference>
<dbReference type="VEuPathDB" id="FungiDB:PC9H_010221"/>
<dbReference type="Gene3D" id="2.130.10.10">
    <property type="entry name" value="YVTN repeat-like/Quinoprotein amine dehydrogenase"/>
    <property type="match status" value="1"/>
</dbReference>
<organism evidence="2 3">
    <name type="scientific">Pleurotus ostreatus</name>
    <name type="common">Oyster mushroom</name>
    <name type="synonym">White-rot fungus</name>
    <dbReference type="NCBI Taxonomy" id="5322"/>
    <lineage>
        <taxon>Eukaryota</taxon>
        <taxon>Fungi</taxon>
        <taxon>Dikarya</taxon>
        <taxon>Basidiomycota</taxon>
        <taxon>Agaricomycotina</taxon>
        <taxon>Agaricomycetes</taxon>
        <taxon>Agaricomycetidae</taxon>
        <taxon>Agaricales</taxon>
        <taxon>Pleurotineae</taxon>
        <taxon>Pleurotaceae</taxon>
        <taxon>Pleurotus</taxon>
    </lineage>
</organism>
<sequence length="307" mass="33299">MPVVGAEATAVTWVAPGLFVSGWSTGILMVARIDRPDPKDWAKFWELPVLEEKVAILALHHNGSLLAISSTTSVSVWLAKDSKFKVLSFFADVPAPKSHGNVAGPVEITSVSWKGMTTTLVVSYLHHGIVGWDVSTQSIVFAHAIENAGGSLSPNGELFAAFSRQGTTVYALPHGLRQQSFNREDSSGECGPAIFIHNGWALLEGRRGSGIIWDLETSRPLGPDISLEEGENVVCLAQHYDEAGDVFLIAITTSSQRLQIFETHRIGETGDHPSKLVRRRHHDFCVLAVLFSLGAAVTPAMCRMFSE</sequence>
<keyword evidence="3" id="KW-1185">Reference proteome</keyword>
<dbReference type="RefSeq" id="XP_036629104.1">
    <property type="nucleotide sequence ID" value="XM_036779715.1"/>
</dbReference>
<reference evidence="2" key="1">
    <citation type="submission" date="2019-07" db="EMBL/GenBank/DDBJ databases">
        <authorList>
            <person name="Palmer J.M."/>
        </authorList>
    </citation>
    <scope>NUCLEOTIDE SEQUENCE</scope>
    <source>
        <strain evidence="2">PC9</strain>
    </source>
</reference>
<evidence type="ECO:0000313" key="3">
    <source>
        <dbReference type="Proteomes" id="UP000623687"/>
    </source>
</evidence>
<dbReference type="AlphaFoldDB" id="A0A8H6ZV76"/>
<feature type="transmembrane region" description="Helical" evidence="1">
    <location>
        <begin position="12"/>
        <end position="31"/>
    </location>
</feature>
<keyword evidence="1" id="KW-1133">Transmembrane helix</keyword>
<name>A0A8H6ZV76_PLEOS</name>
<accession>A0A8H6ZV76</accession>